<dbReference type="KEGG" id="aez:C3E78_10840"/>
<evidence type="ECO:0000313" key="3">
    <source>
        <dbReference type="EMBL" id="AWB92657.1"/>
    </source>
</evidence>
<evidence type="ECO:0000256" key="1">
    <source>
        <dbReference type="SAM" id="MobiDB-lite"/>
    </source>
</evidence>
<gene>
    <name evidence="3" type="ORF">C3E78_10840</name>
</gene>
<protein>
    <recommendedName>
        <fullName evidence="2">GmrSD restriction endonucleases C-terminal domain-containing protein</fullName>
    </recommendedName>
</protein>
<feature type="region of interest" description="Disordered" evidence="1">
    <location>
        <begin position="43"/>
        <end position="67"/>
    </location>
</feature>
<evidence type="ECO:0000313" key="4">
    <source>
        <dbReference type="Proteomes" id="UP000244384"/>
    </source>
</evidence>
<accession>A0A2S0WMW9</accession>
<dbReference type="Proteomes" id="UP000244384">
    <property type="component" value="Chromosome"/>
</dbReference>
<evidence type="ECO:0000259" key="2">
    <source>
        <dbReference type="Pfam" id="PF07510"/>
    </source>
</evidence>
<dbReference type="PANTHER" id="PTHR24094">
    <property type="entry name" value="SECRETED PROTEIN"/>
    <property type="match status" value="1"/>
</dbReference>
<dbReference type="AlphaFoldDB" id="A0A2S0WMW9"/>
<keyword evidence="4" id="KW-1185">Reference proteome</keyword>
<name>A0A2S0WMW9_9ACTN</name>
<feature type="domain" description="GmrSD restriction endonucleases C-terminal" evidence="2">
    <location>
        <begin position="107"/>
        <end position="246"/>
    </location>
</feature>
<dbReference type="OrthoDB" id="5196645at2"/>
<dbReference type="EMBL" id="CP026952">
    <property type="protein sequence ID" value="AWB92657.1"/>
    <property type="molecule type" value="Genomic_DNA"/>
</dbReference>
<organism evidence="3 4">
    <name type="scientific">Aeromicrobium chenweiae</name>
    <dbReference type="NCBI Taxonomy" id="2079793"/>
    <lineage>
        <taxon>Bacteria</taxon>
        <taxon>Bacillati</taxon>
        <taxon>Actinomycetota</taxon>
        <taxon>Actinomycetes</taxon>
        <taxon>Propionibacteriales</taxon>
        <taxon>Nocardioidaceae</taxon>
        <taxon>Aeromicrobium</taxon>
    </lineage>
</organism>
<dbReference type="InterPro" id="IPR011089">
    <property type="entry name" value="GmrSD_C"/>
</dbReference>
<dbReference type="Pfam" id="PF07510">
    <property type="entry name" value="GmrSD_C"/>
    <property type="match status" value="1"/>
</dbReference>
<feature type="compositionally biased region" description="Low complexity" evidence="1">
    <location>
        <begin position="49"/>
        <end position="67"/>
    </location>
</feature>
<dbReference type="PANTHER" id="PTHR24094:SF15">
    <property type="entry name" value="AMP-DEPENDENT SYNTHETASE_LIGASE DOMAIN-CONTAINING PROTEIN-RELATED"/>
    <property type="match status" value="1"/>
</dbReference>
<proteinExistence type="predicted"/>
<sequence length="283" mass="30507">MRLLPGIEPCRERSFVGRARRGRPVVLLIAVAALVLIGSSYGRGDGSDPAGSTPTTEAPPAAEPTATHGTAAEALEKLTVKGRAPQTGYSRERFGRSWRDLDRNGCDQRNDVLRRDLRDITLKAGTDGCLVLSGTLTSPYSGEVVEFVRGTTTSRTVQIDHVVALSDAWQKGAQQWSAARREQFANDVLELRATDMHTNASKGSGDAATWLPPRKAFRCGYVARQIAVKSAYGLWVTPAERDAMRRVLVRCPRQGLPRRYAVPLGGGPELEAAGLGGARTLDG</sequence>
<accession>A0A5F2EVI8</accession>
<reference evidence="4" key="1">
    <citation type="submission" date="2018-01" db="EMBL/GenBank/DDBJ databases">
        <authorList>
            <person name="Li J."/>
        </authorList>
    </citation>
    <scope>NUCLEOTIDE SEQUENCE [LARGE SCALE GENOMIC DNA]</scope>
    <source>
        <strain evidence="4">592</strain>
    </source>
</reference>